<organism evidence="2 3">
    <name type="scientific">Candidatus Aphodomorpha intestinavium</name>
    <dbReference type="NCBI Taxonomy" id="2840672"/>
    <lineage>
        <taxon>Bacteria</taxon>
        <taxon>Bacillati</taxon>
        <taxon>Bacillota</taxon>
        <taxon>Clostridia</taxon>
        <taxon>Eubacteriales</taxon>
        <taxon>Candidatus Aphodomorpha</taxon>
    </lineage>
</organism>
<dbReference type="InterPro" id="IPR013785">
    <property type="entry name" value="Aldolase_TIM"/>
</dbReference>
<dbReference type="Proteomes" id="UP000824128">
    <property type="component" value="Unassembled WGS sequence"/>
</dbReference>
<dbReference type="InterPro" id="IPR045375">
    <property type="entry name" value="Put_radical_SAM-like_N"/>
</dbReference>
<dbReference type="PROSITE" id="PS50106">
    <property type="entry name" value="PDZ"/>
    <property type="match status" value="1"/>
</dbReference>
<reference evidence="2" key="2">
    <citation type="journal article" date="2021" name="PeerJ">
        <title>Extensive microbial diversity within the chicken gut microbiome revealed by metagenomics and culture.</title>
        <authorList>
            <person name="Gilroy R."/>
            <person name="Ravi A."/>
            <person name="Getino M."/>
            <person name="Pursley I."/>
            <person name="Horton D.L."/>
            <person name="Alikhan N.F."/>
            <person name="Baker D."/>
            <person name="Gharbi K."/>
            <person name="Hall N."/>
            <person name="Watson M."/>
            <person name="Adriaenssens E.M."/>
            <person name="Foster-Nyarko E."/>
            <person name="Jarju S."/>
            <person name="Secka A."/>
            <person name="Antonio M."/>
            <person name="Oren A."/>
            <person name="Chaudhuri R.R."/>
            <person name="La Ragione R."/>
            <person name="Hildebrand F."/>
            <person name="Pallen M.J."/>
        </authorList>
    </citation>
    <scope>NUCLEOTIDE SEQUENCE</scope>
    <source>
        <strain evidence="2">ChiGjej2B2-16831</strain>
    </source>
</reference>
<name>A0A9D1N411_9FIRM</name>
<evidence type="ECO:0000313" key="3">
    <source>
        <dbReference type="Proteomes" id="UP000824128"/>
    </source>
</evidence>
<dbReference type="InterPro" id="IPR058240">
    <property type="entry name" value="rSAM_sf"/>
</dbReference>
<evidence type="ECO:0000313" key="2">
    <source>
        <dbReference type="EMBL" id="HIU94768.1"/>
    </source>
</evidence>
<dbReference type="InterPro" id="IPR001478">
    <property type="entry name" value="PDZ"/>
</dbReference>
<dbReference type="Pfam" id="PF17820">
    <property type="entry name" value="PDZ_6"/>
    <property type="match status" value="1"/>
</dbReference>
<reference evidence="2" key="1">
    <citation type="submission" date="2020-10" db="EMBL/GenBank/DDBJ databases">
        <authorList>
            <person name="Gilroy R."/>
        </authorList>
    </citation>
    <scope>NUCLEOTIDE SEQUENCE</scope>
    <source>
        <strain evidence="2">ChiGjej2B2-16831</strain>
    </source>
</reference>
<dbReference type="InterPro" id="IPR041489">
    <property type="entry name" value="PDZ_6"/>
</dbReference>
<dbReference type="AlphaFoldDB" id="A0A9D1N411"/>
<dbReference type="Pfam" id="PF19238">
    <property type="entry name" value="Radical_SAM_2"/>
    <property type="match status" value="1"/>
</dbReference>
<dbReference type="Pfam" id="PF04459">
    <property type="entry name" value="DUF512"/>
    <property type="match status" value="1"/>
</dbReference>
<accession>A0A9D1N411</accession>
<sequence>MVKNARQQQRIACVDPGSPAARAGVRPGEALLAINGEPVHDLIDYEYLTAQAQLELALLAPDGARRAVRVAKRDEEPLGLGFATSLMSDMRTCSNRCIFCFVDQMPRGVRESLSVKDDDWRLSFIMGNYVTLTNVSEEEFSRILRRRVSPLYVSVHATEPELRVRMMRNRTAGRLMERLERLAGAGLRFHAQVVCCPGVNDGAALMRTLSDLYKLHPAAQSVAVVPVGLTRYRDGLTPLRPYTPDEAREMIARVEAFAAQARQARGTSFAFLSDEWYLLAGAPLPPYEAYEDFPQIENGVGLLRLFEASFREALSERAPLAGRAAISMAGGAAAYPFFFALYRALAPYGFDLALYPVENEYFGGNVSVGGLVTGRDLVRALAGRLRTQTLLLPANMLREGEDVFLDGMTLSELERALHVRALPVGTGEELVETLYACAQDSLQR</sequence>
<dbReference type="InterPro" id="IPR036034">
    <property type="entry name" value="PDZ_sf"/>
</dbReference>
<dbReference type="EMBL" id="DVNZ01000201">
    <property type="protein sequence ID" value="HIU94768.1"/>
    <property type="molecule type" value="Genomic_DNA"/>
</dbReference>
<gene>
    <name evidence="2" type="ORF">IAD24_06365</name>
</gene>
<feature type="domain" description="PDZ" evidence="1">
    <location>
        <begin position="1"/>
        <end position="42"/>
    </location>
</feature>
<dbReference type="InterPro" id="IPR007549">
    <property type="entry name" value="DUF512"/>
</dbReference>
<dbReference type="Gene3D" id="2.30.42.10">
    <property type="match status" value="1"/>
</dbReference>
<comment type="caution">
    <text evidence="2">The sequence shown here is derived from an EMBL/GenBank/DDBJ whole genome shotgun (WGS) entry which is preliminary data.</text>
</comment>
<dbReference type="SUPFAM" id="SSF50156">
    <property type="entry name" value="PDZ domain-like"/>
    <property type="match status" value="1"/>
</dbReference>
<evidence type="ECO:0000259" key="1">
    <source>
        <dbReference type="PROSITE" id="PS50106"/>
    </source>
</evidence>
<proteinExistence type="predicted"/>
<dbReference type="Gene3D" id="3.20.20.70">
    <property type="entry name" value="Aldolase class I"/>
    <property type="match status" value="1"/>
</dbReference>
<protein>
    <submittedName>
        <fullName evidence="2">DUF512 domain-containing protein</fullName>
    </submittedName>
</protein>
<dbReference type="SUPFAM" id="SSF102114">
    <property type="entry name" value="Radical SAM enzymes"/>
    <property type="match status" value="1"/>
</dbReference>